<accession>A0A7R9I5N3</accession>
<evidence type="ECO:0000256" key="3">
    <source>
        <dbReference type="ARBA" id="ARBA00023027"/>
    </source>
</evidence>
<dbReference type="PANTHER" id="PTHR43561">
    <property type="match status" value="1"/>
</dbReference>
<evidence type="ECO:0008006" key="9">
    <source>
        <dbReference type="Google" id="ProtNLM"/>
    </source>
</evidence>
<name>A0A7R9I5N3_9NEOP</name>
<dbReference type="InterPro" id="IPR036291">
    <property type="entry name" value="NAD(P)-bd_dom_sf"/>
</dbReference>
<dbReference type="InterPro" id="IPR008927">
    <property type="entry name" value="6-PGluconate_DH-like_C_sf"/>
</dbReference>
<evidence type="ECO:0000256" key="2">
    <source>
        <dbReference type="ARBA" id="ARBA00023002"/>
    </source>
</evidence>
<dbReference type="InterPro" id="IPR013328">
    <property type="entry name" value="6PGD_dom2"/>
</dbReference>
<dbReference type="InterPro" id="IPR006176">
    <property type="entry name" value="3-OHacyl-CoA_DH_NAD-bd"/>
</dbReference>
<dbReference type="AlphaFoldDB" id="A0A7R9I5N3"/>
<evidence type="ECO:0000259" key="6">
    <source>
        <dbReference type="Pfam" id="PF00725"/>
    </source>
</evidence>
<sequence>MSASQILVLKRSLSTTRLMSAAIKNVTVIGGGLMGSGIAQVAAQTGHQVTLYEINQEALKKAKQGIMVSLQRVAKKTHKEQPEKAEMFVQETLDRLRTTLELEASVKEADLVVEAIVENIEAKHKLFSSLDTIAPEHTIFASNTSSLSIGEIASVTKRKDRFGGLHFFNPVPVMKLLEVNINYLPPLFNHVLVMKLPEVSINYLQSCPCHETTRKVSINYLPPIFNHVLVMKLPEVSINYLPPLFNHVLVMKLPEVSINYLPPLFNHVLVMKLPEVSINYLPPLFNHVLVMKLPEVSINYLPPLFNHVLVMKLPEVSINYLPPLFNHVLVMKLPEVSINYLPPLFNHVLVMKLPEVSINYLPPLFNHVLVMKLPEVSINYLPPLFNHVLVMKLPEVSINYLPPLFNHVLVMKLPEVSINYLPPLFNHVLVMKLPEVIRIPETSDETYKKMMDWGQALGKTTITCKDTPGFVVNRLLVPNLAEAVRMLERGDATARDIDTAMKLGAGHPMGPFELADYVGNDTTKFILDGWHKRFPDNPLFRPIPLLTKLVEEGKLGLKTGEGFYKYNKK</sequence>
<dbReference type="SUPFAM" id="SSF51735">
    <property type="entry name" value="NAD(P)-binding Rossmann-fold domains"/>
    <property type="match status" value="2"/>
</dbReference>
<dbReference type="Gene3D" id="1.10.1040.10">
    <property type="entry name" value="N-(1-d-carboxylethyl)-l-norvaline Dehydrogenase, domain 2"/>
    <property type="match status" value="1"/>
</dbReference>
<dbReference type="SUPFAM" id="SSF48179">
    <property type="entry name" value="6-phosphogluconate dehydrogenase C-terminal domain-like"/>
    <property type="match status" value="1"/>
</dbReference>
<keyword evidence="2" id="KW-0560">Oxidoreductase</keyword>
<dbReference type="GO" id="GO:0005759">
    <property type="term" value="C:mitochondrial matrix"/>
    <property type="evidence" value="ECO:0007669"/>
    <property type="project" value="UniProtKB-SubCell"/>
</dbReference>
<dbReference type="PANTHER" id="PTHR43561:SF3">
    <property type="entry name" value="HYDROXYACYL-COENZYME A DEHYDROGENASE, MITOCHONDRIAL"/>
    <property type="match status" value="1"/>
</dbReference>
<feature type="domain" description="3-hydroxyacyl-CoA dehydrogenase NAD binding" evidence="7">
    <location>
        <begin position="425"/>
        <end position="467"/>
    </location>
</feature>
<dbReference type="Pfam" id="PF02737">
    <property type="entry name" value="3HCDH_N"/>
    <property type="match status" value="2"/>
</dbReference>
<evidence type="ECO:0000256" key="5">
    <source>
        <dbReference type="ARBA" id="ARBA00049556"/>
    </source>
</evidence>
<protein>
    <recommendedName>
        <fullName evidence="9">3-hydroxyacyl-CoA dehydrogenase</fullName>
    </recommendedName>
</protein>
<evidence type="ECO:0000259" key="7">
    <source>
        <dbReference type="Pfam" id="PF02737"/>
    </source>
</evidence>
<keyword evidence="4" id="KW-0496">Mitochondrion</keyword>
<reference evidence="8" key="1">
    <citation type="submission" date="2020-11" db="EMBL/GenBank/DDBJ databases">
        <authorList>
            <person name="Tran Van P."/>
        </authorList>
    </citation>
    <scope>NUCLEOTIDE SEQUENCE</scope>
</reference>
<dbReference type="GO" id="GO:0006635">
    <property type="term" value="P:fatty acid beta-oxidation"/>
    <property type="evidence" value="ECO:0007669"/>
    <property type="project" value="TreeGrafter"/>
</dbReference>
<dbReference type="InterPro" id="IPR006108">
    <property type="entry name" value="3HC_DH_C"/>
</dbReference>
<dbReference type="InterPro" id="IPR052242">
    <property type="entry name" value="Mito_3-hydroxyacyl-CoA_DH"/>
</dbReference>
<evidence type="ECO:0000256" key="4">
    <source>
        <dbReference type="ARBA" id="ARBA00023128"/>
    </source>
</evidence>
<dbReference type="Gene3D" id="3.40.50.720">
    <property type="entry name" value="NAD(P)-binding Rossmann-like Domain"/>
    <property type="match status" value="2"/>
</dbReference>
<dbReference type="GO" id="GO:0070403">
    <property type="term" value="F:NAD+ binding"/>
    <property type="evidence" value="ECO:0007669"/>
    <property type="project" value="InterPro"/>
</dbReference>
<dbReference type="EMBL" id="OD568019">
    <property type="protein sequence ID" value="CAD7446452.1"/>
    <property type="molecule type" value="Genomic_DNA"/>
</dbReference>
<organism evidence="8">
    <name type="scientific">Timema bartmani</name>
    <dbReference type="NCBI Taxonomy" id="61472"/>
    <lineage>
        <taxon>Eukaryota</taxon>
        <taxon>Metazoa</taxon>
        <taxon>Ecdysozoa</taxon>
        <taxon>Arthropoda</taxon>
        <taxon>Hexapoda</taxon>
        <taxon>Insecta</taxon>
        <taxon>Pterygota</taxon>
        <taxon>Neoptera</taxon>
        <taxon>Polyneoptera</taxon>
        <taxon>Phasmatodea</taxon>
        <taxon>Timematodea</taxon>
        <taxon>Timematoidea</taxon>
        <taxon>Timematidae</taxon>
        <taxon>Timema</taxon>
    </lineage>
</organism>
<keyword evidence="3" id="KW-0520">NAD</keyword>
<evidence type="ECO:0000256" key="1">
    <source>
        <dbReference type="ARBA" id="ARBA00004305"/>
    </source>
</evidence>
<gene>
    <name evidence="8" type="ORF">TBIB3V08_LOCUS8782</name>
</gene>
<dbReference type="GO" id="GO:0003857">
    <property type="term" value="F:(3S)-3-hydroxyacyl-CoA dehydrogenase (NAD+) activity"/>
    <property type="evidence" value="ECO:0007669"/>
    <property type="project" value="UniProtKB-EC"/>
</dbReference>
<feature type="domain" description="3-hydroxyacyl-CoA dehydrogenase NAD binding" evidence="7">
    <location>
        <begin position="25"/>
        <end position="179"/>
    </location>
</feature>
<dbReference type="Pfam" id="PF00725">
    <property type="entry name" value="3HCDH"/>
    <property type="match status" value="1"/>
</dbReference>
<evidence type="ECO:0000313" key="8">
    <source>
        <dbReference type="EMBL" id="CAD7446452.1"/>
    </source>
</evidence>
<comment type="subcellular location">
    <subcellularLocation>
        <location evidence="1">Mitochondrion matrix</location>
    </subcellularLocation>
</comment>
<proteinExistence type="predicted"/>
<feature type="domain" description="3-hydroxyacyl-CoA dehydrogenase C-terminal" evidence="6">
    <location>
        <begin position="469"/>
        <end position="566"/>
    </location>
</feature>
<comment type="catalytic activity">
    <reaction evidence="5">
        <text>a (3S)-3-hydroxyacyl-CoA + NAD(+) = a 3-oxoacyl-CoA + NADH + H(+)</text>
        <dbReference type="Rhea" id="RHEA:22432"/>
        <dbReference type="ChEBI" id="CHEBI:15378"/>
        <dbReference type="ChEBI" id="CHEBI:57318"/>
        <dbReference type="ChEBI" id="CHEBI:57540"/>
        <dbReference type="ChEBI" id="CHEBI:57945"/>
        <dbReference type="ChEBI" id="CHEBI:90726"/>
        <dbReference type="EC" id="1.1.1.35"/>
    </reaction>
</comment>